<feature type="transmembrane region" description="Helical" evidence="8">
    <location>
        <begin position="644"/>
        <end position="663"/>
    </location>
</feature>
<dbReference type="PANTHER" id="PTHR13018:SF5">
    <property type="entry name" value="RE44586P"/>
    <property type="match status" value="1"/>
</dbReference>
<feature type="transmembrane region" description="Helical" evidence="8">
    <location>
        <begin position="188"/>
        <end position="206"/>
    </location>
</feature>
<evidence type="ECO:0000256" key="6">
    <source>
        <dbReference type="ARBA" id="ARBA00023136"/>
    </source>
</evidence>
<evidence type="ECO:0000256" key="1">
    <source>
        <dbReference type="ARBA" id="ARBA00004141"/>
    </source>
</evidence>
<dbReference type="GO" id="GO:0005227">
    <property type="term" value="F:calcium-activated cation channel activity"/>
    <property type="evidence" value="ECO:0007669"/>
    <property type="project" value="InterPro"/>
</dbReference>
<feature type="transmembrane region" description="Helical" evidence="8">
    <location>
        <begin position="806"/>
        <end position="829"/>
    </location>
</feature>
<accession>A0A9N8DPJ9</accession>
<protein>
    <submittedName>
        <fullName evidence="12">CSC1-like protein</fullName>
    </submittedName>
</protein>
<evidence type="ECO:0000259" key="10">
    <source>
        <dbReference type="Pfam" id="PF13967"/>
    </source>
</evidence>
<proteinExistence type="inferred from homology"/>
<evidence type="ECO:0000256" key="3">
    <source>
        <dbReference type="ARBA" id="ARBA00022448"/>
    </source>
</evidence>
<feature type="domain" description="CSC1/OSCA1-like cytosolic" evidence="11">
    <location>
        <begin position="274"/>
        <end position="394"/>
    </location>
</feature>
<comment type="caution">
    <text evidence="12">The sequence shown here is derived from an EMBL/GenBank/DDBJ whole genome shotgun (WGS) entry which is preliminary data.</text>
</comment>
<feature type="transmembrane region" description="Helical" evidence="8">
    <location>
        <begin position="757"/>
        <end position="785"/>
    </location>
</feature>
<dbReference type="PANTHER" id="PTHR13018">
    <property type="entry name" value="PROBABLE MEMBRANE PROTEIN DUF221-RELATED"/>
    <property type="match status" value="1"/>
</dbReference>
<evidence type="ECO:0000256" key="2">
    <source>
        <dbReference type="ARBA" id="ARBA00007779"/>
    </source>
</evidence>
<dbReference type="GO" id="GO:0005886">
    <property type="term" value="C:plasma membrane"/>
    <property type="evidence" value="ECO:0007669"/>
    <property type="project" value="TreeGrafter"/>
</dbReference>
<evidence type="ECO:0000313" key="13">
    <source>
        <dbReference type="Proteomes" id="UP001153069"/>
    </source>
</evidence>
<feature type="transmembrane region" description="Helical" evidence="8">
    <location>
        <begin position="86"/>
        <end position="105"/>
    </location>
</feature>
<evidence type="ECO:0000313" key="12">
    <source>
        <dbReference type="EMBL" id="CAB9506136.1"/>
    </source>
</evidence>
<keyword evidence="13" id="KW-1185">Reference proteome</keyword>
<comment type="subcellular location">
    <subcellularLocation>
        <location evidence="1">Membrane</location>
        <topology evidence="1">Multi-pass membrane protein</topology>
    </subcellularLocation>
</comment>
<evidence type="ECO:0000259" key="11">
    <source>
        <dbReference type="Pfam" id="PF14703"/>
    </source>
</evidence>
<keyword evidence="4 8" id="KW-0812">Transmembrane</keyword>
<dbReference type="InterPro" id="IPR003864">
    <property type="entry name" value="CSC1/OSCA1-like_7TM"/>
</dbReference>
<dbReference type="AlphaFoldDB" id="A0A9N8DPJ9"/>
<gene>
    <name evidence="12" type="ORF">SEMRO_255_G100440.1</name>
</gene>
<evidence type="ECO:0000259" key="9">
    <source>
        <dbReference type="Pfam" id="PF02714"/>
    </source>
</evidence>
<feature type="domain" description="CSC1/OSCA1-like 7TM region" evidence="9">
    <location>
        <begin position="553"/>
        <end position="829"/>
    </location>
</feature>
<dbReference type="Pfam" id="PF02714">
    <property type="entry name" value="RSN1_7TM"/>
    <property type="match status" value="1"/>
</dbReference>
<dbReference type="EMBL" id="CAICTM010000254">
    <property type="protein sequence ID" value="CAB9506136.1"/>
    <property type="molecule type" value="Genomic_DNA"/>
</dbReference>
<feature type="compositionally biased region" description="Acidic residues" evidence="7">
    <location>
        <begin position="405"/>
        <end position="424"/>
    </location>
</feature>
<reference evidence="12" key="1">
    <citation type="submission" date="2020-06" db="EMBL/GenBank/DDBJ databases">
        <authorList>
            <consortium name="Plant Systems Biology data submission"/>
        </authorList>
    </citation>
    <scope>NUCLEOTIDE SEQUENCE</scope>
    <source>
        <strain evidence="12">D6</strain>
    </source>
</reference>
<evidence type="ECO:0000256" key="4">
    <source>
        <dbReference type="ARBA" id="ARBA00022692"/>
    </source>
</evidence>
<dbReference type="InterPro" id="IPR032880">
    <property type="entry name" value="CSC1/OSCA1-like_N"/>
</dbReference>
<dbReference type="Pfam" id="PF13967">
    <property type="entry name" value="RSN1_TM"/>
    <property type="match status" value="1"/>
</dbReference>
<feature type="transmembrane region" description="Helical" evidence="8">
    <location>
        <begin position="835"/>
        <end position="854"/>
    </location>
</feature>
<dbReference type="InterPro" id="IPR045122">
    <property type="entry name" value="Csc1-like"/>
</dbReference>
<feature type="transmembrane region" description="Helical" evidence="8">
    <location>
        <begin position="549"/>
        <end position="573"/>
    </location>
</feature>
<feature type="compositionally biased region" description="Basic and acidic residues" evidence="7">
    <location>
        <begin position="430"/>
        <end position="443"/>
    </location>
</feature>
<keyword evidence="5 8" id="KW-1133">Transmembrane helix</keyword>
<sequence length="981" mass="111148">MEAFNWTLWEVWFNHSLTANLTVPVYDTNSTNLTAINITNDTIVDYDDDDGFSGDSVMDESLTSDDNVTTTTSVYEEDIVLLRDTFALYGSLFLAGFFFFCWARLKYPDVYLVRRPNEQQNQNAQEEYQHYHQRPRVDPSVYTPLASNSYGFLSWTWKLFAIPDDILMQECGLDALCYLRLCSMGYRLSLTGMFTALWLMPVYITASSTDASNFDNLAEVTTGHIVDASPRLIATAVATYFVFGHAMYVILKDLEWFAQTRHAFLMASQQARNYAIFIRNIPPGWRSNRGLRNFFEKSLQGANVVETHICMGTRNLKEKVEKRECIMEKLEHAVAKLDETGKRPKHHEQQALLPSGVVPKVPEIALPIGQQVDSINYYANTLRKLNQDIAKQIDILQEIAKEQPDDVMFDDDDNDDDDNAEEEGINNNEIMEREQPARTGDKSDNLFRVLTHKTGGAVKQVVNEQLQFTGEAAGLVTRTATDAFKLVLPDQDGHIYSAGFVVFQTLSTTHAARQMLHDEKPYQMEVMEAPDPDDIFWFNVGREHKDLQVGLLISVATAATICFFWTIPVSFVASLSSVDSLRQEVDFIDDLLTSAPWMEGVFAVLAPQLLVILNTLLPVILEFATNFEGSISGSIVQSSLFTKLASFTIIQTFFVSAISGSIYEEIQKFVQTPGTIVELLATSLPTQSTFFIQMSFVSTFSTWFSEGLGVARIGKGILRSWVGPQLTDRERQKHLWGLRPLSDPEDFPYADNMAALVLLYMIYFVYCVIAPLVSFVVACSFLILETLFRHQFVYVYPKRADSGGRLWMNFIKCLTACILIAEITIFGLMALKKSAMPTLMIPLLVVTSMFSIYIRNQHFRVAEHLPTRLCLSQDYRNRDLDMGFVKDCYLQQEMTEKQAIPNLPPQRLRELHLGNLDEEDGEEETMTLDERASFEEGVHSFTTINANGVTCRITKLEVPDGIFWEGEEEEEEGEDVLEANA</sequence>
<feature type="transmembrane region" description="Helical" evidence="8">
    <location>
        <begin position="601"/>
        <end position="623"/>
    </location>
</feature>
<evidence type="ECO:0000256" key="7">
    <source>
        <dbReference type="SAM" id="MobiDB-lite"/>
    </source>
</evidence>
<dbReference type="InterPro" id="IPR027815">
    <property type="entry name" value="CSC1/OSCA1-like_cyt"/>
</dbReference>
<comment type="similarity">
    <text evidence="2">Belongs to the CSC1 (TC 1.A.17) family.</text>
</comment>
<feature type="transmembrane region" description="Helical" evidence="8">
    <location>
        <begin position="232"/>
        <end position="251"/>
    </location>
</feature>
<dbReference type="Proteomes" id="UP001153069">
    <property type="component" value="Unassembled WGS sequence"/>
</dbReference>
<name>A0A9N8DPJ9_9STRA</name>
<evidence type="ECO:0000256" key="8">
    <source>
        <dbReference type="SAM" id="Phobius"/>
    </source>
</evidence>
<evidence type="ECO:0000256" key="5">
    <source>
        <dbReference type="ARBA" id="ARBA00022989"/>
    </source>
</evidence>
<organism evidence="12 13">
    <name type="scientific">Seminavis robusta</name>
    <dbReference type="NCBI Taxonomy" id="568900"/>
    <lineage>
        <taxon>Eukaryota</taxon>
        <taxon>Sar</taxon>
        <taxon>Stramenopiles</taxon>
        <taxon>Ochrophyta</taxon>
        <taxon>Bacillariophyta</taxon>
        <taxon>Bacillariophyceae</taxon>
        <taxon>Bacillariophycidae</taxon>
        <taxon>Naviculales</taxon>
        <taxon>Naviculaceae</taxon>
        <taxon>Seminavis</taxon>
    </lineage>
</organism>
<dbReference type="OrthoDB" id="1689567at2759"/>
<keyword evidence="6 8" id="KW-0472">Membrane</keyword>
<feature type="region of interest" description="Disordered" evidence="7">
    <location>
        <begin position="402"/>
        <end position="443"/>
    </location>
</feature>
<dbReference type="Pfam" id="PF14703">
    <property type="entry name" value="PHM7_cyt"/>
    <property type="match status" value="1"/>
</dbReference>
<feature type="domain" description="CSC1/OSCA1-like N-terminal transmembrane" evidence="10">
    <location>
        <begin position="84"/>
        <end position="252"/>
    </location>
</feature>
<keyword evidence="3" id="KW-0813">Transport</keyword>